<accession>A0A409YFX5</accession>
<feature type="non-terminal residue" evidence="2">
    <location>
        <position position="300"/>
    </location>
</feature>
<feature type="compositionally biased region" description="Polar residues" evidence="1">
    <location>
        <begin position="1"/>
        <end position="12"/>
    </location>
</feature>
<evidence type="ECO:0000313" key="3">
    <source>
        <dbReference type="Proteomes" id="UP000284842"/>
    </source>
</evidence>
<sequence length="300" mass="32290">MPSFNFSSQASESEGKTEAHYSCSTETSGSSTTSTTSTFTASSSQVQYHDLALAFSQVPWMRFSIVAQPDITQLTSNPAFKVTIDSIISNTHSSVAHDIHKGVSQAVDTVMRDIRVRLDARMKSIHEGMFVELGRNEMKKTATCNQALDVTWFDCLLKDLKADGEDVHTCGPTVKPGEAPSRSDVDAPVLSKPTQPIPSLPPIQFPNPTPPQTPIVNVPVDTTTPIPQPSLPCVEPIPIPQPTKPIAQPIPTTPITVDKPTTPPSLPTTLEPVVQLPTPITPTPQPHTPQPPPSTVTIPF</sequence>
<evidence type="ECO:0000256" key="1">
    <source>
        <dbReference type="SAM" id="MobiDB-lite"/>
    </source>
</evidence>
<feature type="region of interest" description="Disordered" evidence="1">
    <location>
        <begin position="1"/>
        <end position="37"/>
    </location>
</feature>
<organism evidence="2 3">
    <name type="scientific">Panaeolus cyanescens</name>
    <dbReference type="NCBI Taxonomy" id="181874"/>
    <lineage>
        <taxon>Eukaryota</taxon>
        <taxon>Fungi</taxon>
        <taxon>Dikarya</taxon>
        <taxon>Basidiomycota</taxon>
        <taxon>Agaricomycotina</taxon>
        <taxon>Agaricomycetes</taxon>
        <taxon>Agaricomycetidae</taxon>
        <taxon>Agaricales</taxon>
        <taxon>Agaricineae</taxon>
        <taxon>Galeropsidaceae</taxon>
        <taxon>Panaeolus</taxon>
    </lineage>
</organism>
<dbReference type="AlphaFoldDB" id="A0A409YFX5"/>
<feature type="region of interest" description="Disordered" evidence="1">
    <location>
        <begin position="256"/>
        <end position="300"/>
    </location>
</feature>
<dbReference type="OrthoDB" id="3056812at2759"/>
<feature type="compositionally biased region" description="Low complexity" evidence="1">
    <location>
        <begin position="22"/>
        <end position="37"/>
    </location>
</feature>
<feature type="compositionally biased region" description="Low complexity" evidence="1">
    <location>
        <begin position="267"/>
        <end position="278"/>
    </location>
</feature>
<comment type="caution">
    <text evidence="2">The sequence shown here is derived from an EMBL/GenBank/DDBJ whole genome shotgun (WGS) entry which is preliminary data.</text>
</comment>
<protein>
    <submittedName>
        <fullName evidence="2">Uncharacterized protein</fullName>
    </submittedName>
</protein>
<name>A0A409YFX5_9AGAR</name>
<dbReference type="PRINTS" id="PR01217">
    <property type="entry name" value="PRICHEXTENSN"/>
</dbReference>
<proteinExistence type="predicted"/>
<feature type="compositionally biased region" description="Pro residues" evidence="1">
    <location>
        <begin position="279"/>
        <end position="294"/>
    </location>
</feature>
<dbReference type="Proteomes" id="UP000284842">
    <property type="component" value="Unassembled WGS sequence"/>
</dbReference>
<keyword evidence="3" id="KW-1185">Reference proteome</keyword>
<dbReference type="InParanoid" id="A0A409YFX5"/>
<dbReference type="EMBL" id="NHTK01001203">
    <property type="protein sequence ID" value="PPR01901.1"/>
    <property type="molecule type" value="Genomic_DNA"/>
</dbReference>
<gene>
    <name evidence="2" type="ORF">CVT24_001247</name>
</gene>
<evidence type="ECO:0000313" key="2">
    <source>
        <dbReference type="EMBL" id="PPR01901.1"/>
    </source>
</evidence>
<reference evidence="2 3" key="1">
    <citation type="journal article" date="2018" name="Evol. Lett.">
        <title>Horizontal gene cluster transfer increased hallucinogenic mushroom diversity.</title>
        <authorList>
            <person name="Reynolds H.T."/>
            <person name="Vijayakumar V."/>
            <person name="Gluck-Thaler E."/>
            <person name="Korotkin H.B."/>
            <person name="Matheny P.B."/>
            <person name="Slot J.C."/>
        </authorList>
    </citation>
    <scope>NUCLEOTIDE SEQUENCE [LARGE SCALE GENOMIC DNA]</scope>
    <source>
        <strain evidence="2 3">2629</strain>
    </source>
</reference>